<keyword evidence="2" id="KW-0472">Membrane</keyword>
<dbReference type="OrthoDB" id="5344006at2759"/>
<dbReference type="VEuPathDB" id="FungiDB:AN1910"/>
<proteinExistence type="predicted"/>
<reference evidence="4" key="1">
    <citation type="journal article" date="2005" name="Nature">
        <title>Sequencing of Aspergillus nidulans and comparative analysis with A. fumigatus and A. oryzae.</title>
        <authorList>
            <person name="Galagan J.E."/>
            <person name="Calvo S.E."/>
            <person name="Cuomo C."/>
            <person name="Ma L.J."/>
            <person name="Wortman J.R."/>
            <person name="Batzoglou S."/>
            <person name="Lee S.I."/>
            <person name="Basturkmen M."/>
            <person name="Spevak C.C."/>
            <person name="Clutterbuck J."/>
            <person name="Kapitonov V."/>
            <person name="Jurka J."/>
            <person name="Scazzocchio C."/>
            <person name="Farman M."/>
            <person name="Butler J."/>
            <person name="Purcell S."/>
            <person name="Harris S."/>
            <person name="Braus G.H."/>
            <person name="Draht O."/>
            <person name="Busch S."/>
            <person name="D'Enfert C."/>
            <person name="Bouchier C."/>
            <person name="Goldman G.H."/>
            <person name="Bell-Pedersen D."/>
            <person name="Griffiths-Jones S."/>
            <person name="Doonan J.H."/>
            <person name="Yu J."/>
            <person name="Vienken K."/>
            <person name="Pain A."/>
            <person name="Freitag M."/>
            <person name="Selker E.U."/>
            <person name="Archer D.B."/>
            <person name="Penalva M.A."/>
            <person name="Oakley B.R."/>
            <person name="Momany M."/>
            <person name="Tanaka T."/>
            <person name="Kumagai T."/>
            <person name="Asai K."/>
            <person name="Machida M."/>
            <person name="Nierman W.C."/>
            <person name="Denning D.W."/>
            <person name="Caddick M."/>
            <person name="Hynes M."/>
            <person name="Paoletti M."/>
            <person name="Fischer R."/>
            <person name="Miller B."/>
            <person name="Dyer P."/>
            <person name="Sachs M.S."/>
            <person name="Osmani S.A."/>
            <person name="Birren B.W."/>
        </authorList>
    </citation>
    <scope>NUCLEOTIDE SEQUENCE [LARGE SCALE GENOMIC DNA]</scope>
    <source>
        <strain evidence="4">FGSC A4 / ATCC 38163 / CBS 112.46 / NRRL 194 / M139</strain>
    </source>
</reference>
<dbReference type="AlphaFoldDB" id="Q5BC20"/>
<dbReference type="HOGENOM" id="CLU_082475_0_0_1"/>
<dbReference type="Proteomes" id="UP000000560">
    <property type="component" value="Chromosome VII"/>
</dbReference>
<dbReference type="KEGG" id="ani:ANIA_01910"/>
<feature type="compositionally biased region" description="Basic and acidic residues" evidence="1">
    <location>
        <begin position="222"/>
        <end position="240"/>
    </location>
</feature>
<sequence>MRRKSVKPSEYPALPFHFIRFVLFLSSLLVAIILAVFAYKLHQADQKFPWAFLVLIIAAFLSLLNLIFTTILHCCYGLSPRLSLITNSVVFVIWAVAFVLLAWAVSHTILTTCNATYWATSTGIAVCRMFKALFSFTIIGAAALITSIILDVIAYRRQTRLGEYDPMALGIEGHSLAEYKPGAHNRDSSALSGSFPHPAIGAGPGLVDDDRAPLVSGGRYDASGHLRGRSEEMDIGESRPLHQPPPYASNPVLERYSDGPQHPHSGMRMSAYDNPYGYGQQTSYDPTAYR</sequence>
<feature type="transmembrane region" description="Helical" evidence="2">
    <location>
        <begin position="51"/>
        <end position="76"/>
    </location>
</feature>
<evidence type="ECO:0000313" key="4">
    <source>
        <dbReference type="Proteomes" id="UP000000560"/>
    </source>
</evidence>
<dbReference type="RefSeq" id="XP_659514.1">
    <property type="nucleotide sequence ID" value="XM_654422.1"/>
</dbReference>
<evidence type="ECO:0000313" key="3">
    <source>
        <dbReference type="EMBL" id="CBF85806.1"/>
    </source>
</evidence>
<feature type="transmembrane region" description="Helical" evidence="2">
    <location>
        <begin position="130"/>
        <end position="154"/>
    </location>
</feature>
<accession>Q5BC20</accession>
<feature type="transmembrane region" description="Helical" evidence="2">
    <location>
        <begin position="88"/>
        <end position="110"/>
    </location>
</feature>
<keyword evidence="2" id="KW-1133">Transmembrane helix</keyword>
<feature type="transmembrane region" description="Helical" evidence="2">
    <location>
        <begin position="21"/>
        <end position="39"/>
    </location>
</feature>
<feature type="region of interest" description="Disordered" evidence="1">
    <location>
        <begin position="205"/>
        <end position="290"/>
    </location>
</feature>
<keyword evidence="4" id="KW-1185">Reference proteome</keyword>
<feature type="compositionally biased region" description="Polar residues" evidence="1">
    <location>
        <begin position="279"/>
        <end position="290"/>
    </location>
</feature>
<accession>C8VKT0</accession>
<evidence type="ECO:0008006" key="5">
    <source>
        <dbReference type="Google" id="ProtNLM"/>
    </source>
</evidence>
<gene>
    <name evidence="3" type="ORF">ANIA_01910</name>
</gene>
<reference evidence="4" key="2">
    <citation type="journal article" date="2009" name="Fungal Genet. Biol.">
        <title>The 2008 update of the Aspergillus nidulans genome annotation: a community effort.</title>
        <authorList>
            <person name="Wortman J.R."/>
            <person name="Gilsenan J.M."/>
            <person name="Joardar V."/>
            <person name="Deegan J."/>
            <person name="Clutterbuck J."/>
            <person name="Andersen M.R."/>
            <person name="Archer D."/>
            <person name="Bencina M."/>
            <person name="Braus G."/>
            <person name="Coutinho P."/>
            <person name="von Dohren H."/>
            <person name="Doonan J."/>
            <person name="Driessen A.J."/>
            <person name="Durek P."/>
            <person name="Espeso E."/>
            <person name="Fekete E."/>
            <person name="Flipphi M."/>
            <person name="Estrada C.G."/>
            <person name="Geysens S."/>
            <person name="Goldman G."/>
            <person name="de Groot P.W."/>
            <person name="Hansen K."/>
            <person name="Harris S.D."/>
            <person name="Heinekamp T."/>
            <person name="Helmstaedt K."/>
            <person name="Henrissat B."/>
            <person name="Hofmann G."/>
            <person name="Homan T."/>
            <person name="Horio T."/>
            <person name="Horiuchi H."/>
            <person name="James S."/>
            <person name="Jones M."/>
            <person name="Karaffa L."/>
            <person name="Karanyi Z."/>
            <person name="Kato M."/>
            <person name="Keller N."/>
            <person name="Kelly D.E."/>
            <person name="Kiel J.A."/>
            <person name="Kim J.M."/>
            <person name="van der Klei I.J."/>
            <person name="Klis F.M."/>
            <person name="Kovalchuk A."/>
            <person name="Krasevec N."/>
            <person name="Kubicek C.P."/>
            <person name="Liu B."/>
            <person name="Maccabe A."/>
            <person name="Meyer V."/>
            <person name="Mirabito P."/>
            <person name="Miskei M."/>
            <person name="Mos M."/>
            <person name="Mullins J."/>
            <person name="Nelson D.R."/>
            <person name="Nielsen J."/>
            <person name="Oakley B.R."/>
            <person name="Osmani S.A."/>
            <person name="Pakula T."/>
            <person name="Paszewski A."/>
            <person name="Paulsen I."/>
            <person name="Pilsyk S."/>
            <person name="Pocsi I."/>
            <person name="Punt P.J."/>
            <person name="Ram A.F."/>
            <person name="Ren Q."/>
            <person name="Robellet X."/>
            <person name="Robson G."/>
            <person name="Seiboth B."/>
            <person name="van Solingen P."/>
            <person name="Specht T."/>
            <person name="Sun J."/>
            <person name="Taheri-Talesh N."/>
            <person name="Takeshita N."/>
            <person name="Ussery D."/>
            <person name="vanKuyk P.A."/>
            <person name="Visser H."/>
            <person name="van de Vondervoort P.J."/>
            <person name="de Vries R.P."/>
            <person name="Walton J."/>
            <person name="Xiang X."/>
            <person name="Xiong Y."/>
            <person name="Zeng A.P."/>
            <person name="Brandt B.W."/>
            <person name="Cornell M.J."/>
            <person name="van den Hondel C.A."/>
            <person name="Visser J."/>
            <person name="Oliver S.G."/>
            <person name="Turner G."/>
        </authorList>
    </citation>
    <scope>GENOME REANNOTATION</scope>
    <source>
        <strain evidence="4">FGSC A4 / ATCC 38163 / CBS 112.46 / NRRL 194 / M139</strain>
    </source>
</reference>
<keyword evidence="2" id="KW-0812">Transmembrane</keyword>
<protein>
    <recommendedName>
        <fullName evidence="5">MARVEL domain-containing protein</fullName>
    </recommendedName>
</protein>
<dbReference type="InParanoid" id="Q5BC20"/>
<evidence type="ECO:0000256" key="1">
    <source>
        <dbReference type="SAM" id="MobiDB-lite"/>
    </source>
</evidence>
<dbReference type="OMA" id="YIAAVWL"/>
<dbReference type="eggNOG" id="ENOG502SNDB">
    <property type="taxonomic scope" value="Eukaryota"/>
</dbReference>
<organism evidence="3 4">
    <name type="scientific">Emericella nidulans (strain FGSC A4 / ATCC 38163 / CBS 112.46 / NRRL 194 / M139)</name>
    <name type="common">Aspergillus nidulans</name>
    <dbReference type="NCBI Taxonomy" id="227321"/>
    <lineage>
        <taxon>Eukaryota</taxon>
        <taxon>Fungi</taxon>
        <taxon>Dikarya</taxon>
        <taxon>Ascomycota</taxon>
        <taxon>Pezizomycotina</taxon>
        <taxon>Eurotiomycetes</taxon>
        <taxon>Eurotiomycetidae</taxon>
        <taxon>Eurotiales</taxon>
        <taxon>Aspergillaceae</taxon>
        <taxon>Aspergillus</taxon>
        <taxon>Aspergillus subgen. Nidulantes</taxon>
    </lineage>
</organism>
<dbReference type="GeneID" id="2875580"/>
<dbReference type="EMBL" id="BN001307">
    <property type="protein sequence ID" value="CBF85806.1"/>
    <property type="molecule type" value="Genomic_DNA"/>
</dbReference>
<evidence type="ECO:0000256" key="2">
    <source>
        <dbReference type="SAM" id="Phobius"/>
    </source>
</evidence>
<name>Q5BC20_EMENI</name>